<dbReference type="AlphaFoldDB" id="A0A8K0UIY9"/>
<gene>
    <name evidence="1" type="ORF">BXZ70DRAFT_438153</name>
</gene>
<dbReference type="Proteomes" id="UP000813824">
    <property type="component" value="Unassembled WGS sequence"/>
</dbReference>
<evidence type="ECO:0000313" key="1">
    <source>
        <dbReference type="EMBL" id="KAH8093079.1"/>
    </source>
</evidence>
<reference evidence="1" key="1">
    <citation type="journal article" date="2021" name="New Phytol.">
        <title>Evolutionary innovations through gain and loss of genes in the ectomycorrhizal Boletales.</title>
        <authorList>
            <person name="Wu G."/>
            <person name="Miyauchi S."/>
            <person name="Morin E."/>
            <person name="Kuo A."/>
            <person name="Drula E."/>
            <person name="Varga T."/>
            <person name="Kohler A."/>
            <person name="Feng B."/>
            <person name="Cao Y."/>
            <person name="Lipzen A."/>
            <person name="Daum C."/>
            <person name="Hundley H."/>
            <person name="Pangilinan J."/>
            <person name="Johnson J."/>
            <person name="Barry K."/>
            <person name="LaButti K."/>
            <person name="Ng V."/>
            <person name="Ahrendt S."/>
            <person name="Min B."/>
            <person name="Choi I.G."/>
            <person name="Park H."/>
            <person name="Plett J.M."/>
            <person name="Magnuson J."/>
            <person name="Spatafora J.W."/>
            <person name="Nagy L.G."/>
            <person name="Henrissat B."/>
            <person name="Grigoriev I.V."/>
            <person name="Yang Z.L."/>
            <person name="Xu J."/>
            <person name="Martin F.M."/>
        </authorList>
    </citation>
    <scope>NUCLEOTIDE SEQUENCE</scope>
    <source>
        <strain evidence="1">KKN 215</strain>
    </source>
</reference>
<name>A0A8K0UIY9_9AGAR</name>
<organism evidence="1 2">
    <name type="scientific">Cristinia sonorae</name>
    <dbReference type="NCBI Taxonomy" id="1940300"/>
    <lineage>
        <taxon>Eukaryota</taxon>
        <taxon>Fungi</taxon>
        <taxon>Dikarya</taxon>
        <taxon>Basidiomycota</taxon>
        <taxon>Agaricomycotina</taxon>
        <taxon>Agaricomycetes</taxon>
        <taxon>Agaricomycetidae</taxon>
        <taxon>Agaricales</taxon>
        <taxon>Pleurotineae</taxon>
        <taxon>Stephanosporaceae</taxon>
        <taxon>Cristinia</taxon>
    </lineage>
</organism>
<sequence>MAKISIWAFGLNSGLSAFSLSPLNHYNHYNHRSWRFGYNNSKHKQTSPFLQSLLAVMISFPVSSLRTTIASHPPSPGSFACEWPAATDSPVYTPPSPVLTQSSTPPTANNSSPQVILPSFSSSFGWSLVDEALPLLITGHGVELPSIKDIYREIRMVELARGRKPLPRFRDMKEQDRIPETYRKCFSPSYNPTVSETIVVMAAHIFLDQFVSQKDIDMLTSAELHVVLRMLGKEMGLVTTAFDESRLKDVEYFLRMGIMDWSK</sequence>
<keyword evidence="2" id="KW-1185">Reference proteome</keyword>
<accession>A0A8K0UIY9</accession>
<comment type="caution">
    <text evidence="1">The sequence shown here is derived from an EMBL/GenBank/DDBJ whole genome shotgun (WGS) entry which is preliminary data.</text>
</comment>
<dbReference type="EMBL" id="JAEVFJ010000030">
    <property type="protein sequence ID" value="KAH8093079.1"/>
    <property type="molecule type" value="Genomic_DNA"/>
</dbReference>
<protein>
    <submittedName>
        <fullName evidence="1">Uncharacterized protein</fullName>
    </submittedName>
</protein>
<proteinExistence type="predicted"/>
<evidence type="ECO:0000313" key="2">
    <source>
        <dbReference type="Proteomes" id="UP000813824"/>
    </source>
</evidence>